<keyword evidence="6" id="KW-0645">Protease</keyword>
<evidence type="ECO:0000256" key="1">
    <source>
        <dbReference type="ARBA" id="ARBA00004167"/>
    </source>
</evidence>
<evidence type="ECO:0000256" key="5">
    <source>
        <dbReference type="SAM" id="Phobius"/>
    </source>
</evidence>
<evidence type="ECO:0000256" key="3">
    <source>
        <dbReference type="ARBA" id="ARBA00022989"/>
    </source>
</evidence>
<dbReference type="PANTHER" id="PTHR30168:SF0">
    <property type="entry name" value="INNER MEMBRANE PROTEIN"/>
    <property type="match status" value="1"/>
</dbReference>
<reference evidence="6" key="2">
    <citation type="submission" date="2020-09" db="EMBL/GenBank/DDBJ databases">
        <authorList>
            <person name="Sun Q."/>
            <person name="Zhou Y."/>
        </authorList>
    </citation>
    <scope>NUCLEOTIDE SEQUENCE</scope>
    <source>
        <strain evidence="6">CGMCC 1.15760</strain>
    </source>
</reference>
<comment type="subcellular location">
    <subcellularLocation>
        <location evidence="1">Membrane</location>
        <topology evidence="1">Single-pass membrane protein</topology>
    </subcellularLocation>
</comment>
<keyword evidence="2 5" id="KW-0812">Transmembrane</keyword>
<dbReference type="GO" id="GO:0016020">
    <property type="term" value="C:membrane"/>
    <property type="evidence" value="ECO:0007669"/>
    <property type="project" value="UniProtKB-SubCell"/>
</dbReference>
<dbReference type="AlphaFoldDB" id="A0A917LGP4"/>
<dbReference type="GO" id="GO:0008237">
    <property type="term" value="F:metallopeptidase activity"/>
    <property type="evidence" value="ECO:0007669"/>
    <property type="project" value="UniProtKB-KW"/>
</dbReference>
<accession>A0A917LGP4</accession>
<dbReference type="RefSeq" id="WP_188614599.1">
    <property type="nucleotide sequence ID" value="NZ_BMJT01000005.1"/>
</dbReference>
<keyword evidence="6" id="KW-0378">Hydrolase</keyword>
<dbReference type="PANTHER" id="PTHR30168">
    <property type="entry name" value="PUTATIVE MEMBRANE PROTEIN YPFJ"/>
    <property type="match status" value="1"/>
</dbReference>
<protein>
    <submittedName>
        <fullName evidence="6">Metalloprotease</fullName>
    </submittedName>
</protein>
<keyword evidence="6" id="KW-0482">Metalloprotease</keyword>
<keyword evidence="4 5" id="KW-0472">Membrane</keyword>
<reference evidence="6" key="1">
    <citation type="journal article" date="2014" name="Int. J. Syst. Evol. Microbiol.">
        <title>Complete genome sequence of Corynebacterium casei LMG S-19264T (=DSM 44701T), isolated from a smear-ripened cheese.</title>
        <authorList>
            <consortium name="US DOE Joint Genome Institute (JGI-PGF)"/>
            <person name="Walter F."/>
            <person name="Albersmeier A."/>
            <person name="Kalinowski J."/>
            <person name="Ruckert C."/>
        </authorList>
    </citation>
    <scope>NUCLEOTIDE SEQUENCE</scope>
    <source>
        <strain evidence="6">CGMCC 1.15760</strain>
    </source>
</reference>
<sequence>MKYKGRRQSNNVEDRRGMSAGKVGAGLGGIGLVLVIALTLLSGGNIGDVITNLMGGQTAPTTNEPYVSSTEEDELVDFVSVVLADTEDIWTTIFKEQGLTYKEPTLVLFTDSVQSACGVAGASVGPFYCPGDQKLYIDLSFYKELKTRFKAPGDFAMAYVVAHEVGHHVQTLLGTSQKVHALNGKVSEAEYNAATVKLELQADYFAGVFAHYQKQAGYLDIGDIDEALTAANAIGDDTLQMQARGYVVPESFTHGTSEQRKRWFKKGYDTGTIEGGDTFNAKEL</sequence>
<dbReference type="InterPro" id="IPR007343">
    <property type="entry name" value="Uncharacterised_pept_Zn_put"/>
</dbReference>
<feature type="transmembrane region" description="Helical" evidence="5">
    <location>
        <begin position="20"/>
        <end position="41"/>
    </location>
</feature>
<proteinExistence type="predicted"/>
<keyword evidence="3 5" id="KW-1133">Transmembrane helix</keyword>
<name>A0A917LGP4_9BACI</name>
<keyword evidence="7" id="KW-1185">Reference proteome</keyword>
<dbReference type="Pfam" id="PF04228">
    <property type="entry name" value="Zn_peptidase"/>
    <property type="match status" value="1"/>
</dbReference>
<dbReference type="EMBL" id="BMJT01000005">
    <property type="protein sequence ID" value="GGG22841.1"/>
    <property type="molecule type" value="Genomic_DNA"/>
</dbReference>
<gene>
    <name evidence="6" type="ORF">GCM10007425_16700</name>
</gene>
<evidence type="ECO:0000313" key="7">
    <source>
        <dbReference type="Proteomes" id="UP000616608"/>
    </source>
</evidence>
<comment type="caution">
    <text evidence="6">The sequence shown here is derived from an EMBL/GenBank/DDBJ whole genome shotgun (WGS) entry which is preliminary data.</text>
</comment>
<evidence type="ECO:0000313" key="6">
    <source>
        <dbReference type="EMBL" id="GGG22841.1"/>
    </source>
</evidence>
<dbReference type="Proteomes" id="UP000616608">
    <property type="component" value="Unassembled WGS sequence"/>
</dbReference>
<evidence type="ECO:0000256" key="4">
    <source>
        <dbReference type="ARBA" id="ARBA00023136"/>
    </source>
</evidence>
<organism evidence="6 7">
    <name type="scientific">Lysinibacillus alkalisoli</name>
    <dbReference type="NCBI Taxonomy" id="1911548"/>
    <lineage>
        <taxon>Bacteria</taxon>
        <taxon>Bacillati</taxon>
        <taxon>Bacillota</taxon>
        <taxon>Bacilli</taxon>
        <taxon>Bacillales</taxon>
        <taxon>Bacillaceae</taxon>
        <taxon>Lysinibacillus</taxon>
    </lineage>
</organism>
<evidence type="ECO:0000256" key="2">
    <source>
        <dbReference type="ARBA" id="ARBA00022692"/>
    </source>
</evidence>